<feature type="compositionally biased region" description="Basic and acidic residues" evidence="1">
    <location>
        <begin position="51"/>
        <end position="61"/>
    </location>
</feature>
<evidence type="ECO:0000313" key="2">
    <source>
        <dbReference type="EMBL" id="KAJ1124837.1"/>
    </source>
</evidence>
<feature type="region of interest" description="Disordered" evidence="1">
    <location>
        <begin position="1"/>
        <end position="79"/>
    </location>
</feature>
<sequence length="79" mass="9348">MKYNENQERRSTGESLNTMRTWSRGAEEQRRVIKYNEPGAGEQSRVIKYNENQERRSRDESLNTMKTRSRGAEASHEIQ</sequence>
<feature type="compositionally biased region" description="Basic and acidic residues" evidence="1">
    <location>
        <begin position="1"/>
        <end position="12"/>
    </location>
</feature>
<gene>
    <name evidence="2" type="ORF">NDU88_003285</name>
    <name evidence="3" type="ORF">NDU88_003286</name>
</gene>
<evidence type="ECO:0000256" key="1">
    <source>
        <dbReference type="SAM" id="MobiDB-lite"/>
    </source>
</evidence>
<proteinExistence type="predicted"/>
<keyword evidence="4" id="KW-1185">Reference proteome</keyword>
<name>A0AAV7P952_PLEWA</name>
<reference evidence="3" key="1">
    <citation type="journal article" date="2022" name="bioRxiv">
        <title>Sequencing and chromosome-scale assembly of the giantPleurodeles waltlgenome.</title>
        <authorList>
            <person name="Brown T."/>
            <person name="Elewa A."/>
            <person name="Iarovenko S."/>
            <person name="Subramanian E."/>
            <person name="Araus A.J."/>
            <person name="Petzold A."/>
            <person name="Susuki M."/>
            <person name="Suzuki K.-i.T."/>
            <person name="Hayashi T."/>
            <person name="Toyoda A."/>
            <person name="Oliveira C."/>
            <person name="Osipova E."/>
            <person name="Leigh N.D."/>
            <person name="Simon A."/>
            <person name="Yun M.H."/>
        </authorList>
    </citation>
    <scope>NUCLEOTIDE SEQUENCE</scope>
    <source>
        <strain evidence="3">20211129_DDA</strain>
        <tissue evidence="3">Liver</tissue>
    </source>
</reference>
<dbReference type="EMBL" id="JANPWB010000011">
    <property type="protein sequence ID" value="KAJ1124837.1"/>
    <property type="molecule type" value="Genomic_DNA"/>
</dbReference>
<organism evidence="3 4">
    <name type="scientific">Pleurodeles waltl</name>
    <name type="common">Iberian ribbed newt</name>
    <dbReference type="NCBI Taxonomy" id="8319"/>
    <lineage>
        <taxon>Eukaryota</taxon>
        <taxon>Metazoa</taxon>
        <taxon>Chordata</taxon>
        <taxon>Craniata</taxon>
        <taxon>Vertebrata</taxon>
        <taxon>Euteleostomi</taxon>
        <taxon>Amphibia</taxon>
        <taxon>Batrachia</taxon>
        <taxon>Caudata</taxon>
        <taxon>Salamandroidea</taxon>
        <taxon>Salamandridae</taxon>
        <taxon>Pleurodelinae</taxon>
        <taxon>Pleurodeles</taxon>
    </lineage>
</organism>
<comment type="caution">
    <text evidence="3">The sequence shown here is derived from an EMBL/GenBank/DDBJ whole genome shotgun (WGS) entry which is preliminary data.</text>
</comment>
<dbReference type="AlphaFoldDB" id="A0AAV7P952"/>
<evidence type="ECO:0000313" key="3">
    <source>
        <dbReference type="EMBL" id="KAJ1124838.1"/>
    </source>
</evidence>
<dbReference type="EMBL" id="JANPWB010000011">
    <property type="protein sequence ID" value="KAJ1124838.1"/>
    <property type="molecule type" value="Genomic_DNA"/>
</dbReference>
<dbReference type="Proteomes" id="UP001066276">
    <property type="component" value="Chromosome 7"/>
</dbReference>
<accession>A0AAV7P952</accession>
<protein>
    <submittedName>
        <fullName evidence="3">Uncharacterized protein</fullName>
    </submittedName>
</protein>
<evidence type="ECO:0000313" key="4">
    <source>
        <dbReference type="Proteomes" id="UP001066276"/>
    </source>
</evidence>
<feature type="compositionally biased region" description="Basic and acidic residues" evidence="1">
    <location>
        <begin position="70"/>
        <end position="79"/>
    </location>
</feature>